<dbReference type="GO" id="GO:0005615">
    <property type="term" value="C:extracellular space"/>
    <property type="evidence" value="ECO:0007669"/>
    <property type="project" value="UniProtKB-KW"/>
</dbReference>
<keyword evidence="2" id="KW-0202">Cytokine</keyword>
<reference evidence="13" key="1">
    <citation type="submission" date="2016-10" db="EMBL/GenBank/DDBJ databases">
        <authorList>
            <person name="Varghese N."/>
            <person name="Submissions S."/>
        </authorList>
    </citation>
    <scope>NUCLEOTIDE SEQUENCE [LARGE SCALE GENOMIC DNA]</scope>
    <source>
        <strain evidence="13">DSM 16995</strain>
    </source>
</reference>
<dbReference type="AlphaFoldDB" id="A0A1G9L5F3"/>
<dbReference type="GO" id="GO:0004167">
    <property type="term" value="F:dopachrome isomerase activity"/>
    <property type="evidence" value="ECO:0007669"/>
    <property type="project" value="UniProtKB-EC"/>
</dbReference>
<evidence type="ECO:0000256" key="2">
    <source>
        <dbReference type="ARBA" id="ARBA00022514"/>
    </source>
</evidence>
<comment type="catalytic activity">
    <reaction evidence="6">
        <text>L-dopachrome = 5,6-dihydroxyindole-2-carboxylate</text>
        <dbReference type="Rhea" id="RHEA:13041"/>
        <dbReference type="ChEBI" id="CHEBI:16875"/>
        <dbReference type="ChEBI" id="CHEBI:57509"/>
        <dbReference type="EC" id="5.3.3.12"/>
    </reaction>
</comment>
<evidence type="ECO:0000256" key="6">
    <source>
        <dbReference type="ARBA" id="ARBA00036823"/>
    </source>
</evidence>
<dbReference type="STRING" id="246191.SAMN05660337_3286"/>
<organism evidence="12 13">
    <name type="scientific">Maridesulfovibrio ferrireducens</name>
    <dbReference type="NCBI Taxonomy" id="246191"/>
    <lineage>
        <taxon>Bacteria</taxon>
        <taxon>Pseudomonadati</taxon>
        <taxon>Thermodesulfobacteriota</taxon>
        <taxon>Desulfovibrionia</taxon>
        <taxon>Desulfovibrionales</taxon>
        <taxon>Desulfovibrionaceae</taxon>
        <taxon>Maridesulfovibrio</taxon>
    </lineage>
</organism>
<dbReference type="Gene3D" id="3.30.429.10">
    <property type="entry name" value="Macrophage Migration Inhibitory Factor"/>
    <property type="match status" value="1"/>
</dbReference>
<keyword evidence="13" id="KW-1185">Reference proteome</keyword>
<dbReference type="EMBL" id="FNGA01000006">
    <property type="protein sequence ID" value="SDL57229.1"/>
    <property type="molecule type" value="Genomic_DNA"/>
</dbReference>
<keyword evidence="4" id="KW-0413">Isomerase</keyword>
<evidence type="ECO:0000313" key="13">
    <source>
        <dbReference type="Proteomes" id="UP000199053"/>
    </source>
</evidence>
<comment type="catalytic activity">
    <reaction evidence="5">
        <text>3-phenylpyruvate = enol-phenylpyruvate</text>
        <dbReference type="Rhea" id="RHEA:17097"/>
        <dbReference type="ChEBI" id="CHEBI:16815"/>
        <dbReference type="ChEBI" id="CHEBI:18005"/>
        <dbReference type="EC" id="5.3.2.1"/>
    </reaction>
</comment>
<evidence type="ECO:0000256" key="3">
    <source>
        <dbReference type="ARBA" id="ARBA00022525"/>
    </source>
</evidence>
<dbReference type="Pfam" id="PF01187">
    <property type="entry name" value="MIF"/>
    <property type="match status" value="1"/>
</dbReference>
<dbReference type="EC" id="5.3.2.1" evidence="8"/>
<evidence type="ECO:0000256" key="8">
    <source>
        <dbReference type="ARBA" id="ARBA00039086"/>
    </source>
</evidence>
<dbReference type="GO" id="GO:0050178">
    <property type="term" value="F:phenylpyruvate tautomerase activity"/>
    <property type="evidence" value="ECO:0007669"/>
    <property type="project" value="UniProtKB-EC"/>
</dbReference>
<keyword evidence="3" id="KW-0964">Secreted</keyword>
<gene>
    <name evidence="12" type="ORF">SAMN05660337_3286</name>
</gene>
<dbReference type="RefSeq" id="WP_092163063.1">
    <property type="nucleotide sequence ID" value="NZ_FNGA01000006.1"/>
</dbReference>
<sequence length="114" mass="12783">MPFIRVETNMKVESAEADAFNVKLSEFTSIALGKPEVYVTVMLHQNVSMLLSGSNEPAAFVTLGSISLQSDKCAELSEKFCGFIYKEFLIPGSRVVIEFRDLERSMFGWDGRTF</sequence>
<accession>A0A1G9L5F3</accession>
<dbReference type="OrthoDB" id="5769863at2"/>
<evidence type="ECO:0000256" key="10">
    <source>
        <dbReference type="ARBA" id="ARBA00041912"/>
    </source>
</evidence>
<dbReference type="PANTHER" id="PTHR11954">
    <property type="entry name" value="D-DOPACHROME DECARBOXYLASE"/>
    <property type="match status" value="1"/>
</dbReference>
<dbReference type="SUPFAM" id="SSF55331">
    <property type="entry name" value="Tautomerase/MIF"/>
    <property type="match status" value="1"/>
</dbReference>
<comment type="subcellular location">
    <subcellularLocation>
        <location evidence="1">Secreted</location>
    </subcellularLocation>
</comment>
<evidence type="ECO:0000256" key="1">
    <source>
        <dbReference type="ARBA" id="ARBA00004613"/>
    </source>
</evidence>
<dbReference type="Proteomes" id="UP000199053">
    <property type="component" value="Unassembled WGS sequence"/>
</dbReference>
<evidence type="ECO:0000256" key="9">
    <source>
        <dbReference type="ARBA" id="ARBA00041631"/>
    </source>
</evidence>
<dbReference type="GO" id="GO:0005125">
    <property type="term" value="F:cytokine activity"/>
    <property type="evidence" value="ECO:0007669"/>
    <property type="project" value="UniProtKB-KW"/>
</dbReference>
<evidence type="ECO:0000256" key="7">
    <source>
        <dbReference type="ARBA" id="ARBA00038932"/>
    </source>
</evidence>
<evidence type="ECO:0000313" key="12">
    <source>
        <dbReference type="EMBL" id="SDL57229.1"/>
    </source>
</evidence>
<evidence type="ECO:0000256" key="11">
    <source>
        <dbReference type="ARBA" id="ARBA00042730"/>
    </source>
</evidence>
<dbReference type="PANTHER" id="PTHR11954:SF6">
    <property type="entry name" value="MACROPHAGE MIGRATION INHIBITORY FACTOR"/>
    <property type="match status" value="1"/>
</dbReference>
<dbReference type="InterPro" id="IPR001398">
    <property type="entry name" value="Macrophage_inhib_fac"/>
</dbReference>
<name>A0A1G9L5F3_9BACT</name>
<evidence type="ECO:0000256" key="5">
    <source>
        <dbReference type="ARBA" id="ARBA00036735"/>
    </source>
</evidence>
<proteinExistence type="predicted"/>
<dbReference type="EC" id="5.3.3.12" evidence="7"/>
<dbReference type="InterPro" id="IPR014347">
    <property type="entry name" value="Tautomerase/MIF_sf"/>
</dbReference>
<protein>
    <recommendedName>
        <fullName evidence="11">L-dopachrome isomerase</fullName>
        <ecNumber evidence="8">5.3.2.1</ecNumber>
        <ecNumber evidence="7">5.3.3.12</ecNumber>
    </recommendedName>
    <alternativeName>
        <fullName evidence="9">L-dopachrome tautomerase</fullName>
    </alternativeName>
    <alternativeName>
        <fullName evidence="10">Phenylpyruvate tautomerase</fullName>
    </alternativeName>
</protein>
<evidence type="ECO:0000256" key="4">
    <source>
        <dbReference type="ARBA" id="ARBA00023235"/>
    </source>
</evidence>